<dbReference type="SUPFAM" id="SSF52540">
    <property type="entry name" value="P-loop containing nucleoside triphosphate hydrolases"/>
    <property type="match status" value="1"/>
</dbReference>
<keyword evidence="3" id="KW-0347">Helicase</keyword>
<dbReference type="GO" id="GO:0016787">
    <property type="term" value="F:hydrolase activity"/>
    <property type="evidence" value="ECO:0007669"/>
    <property type="project" value="UniProtKB-KW"/>
</dbReference>
<dbReference type="PANTHER" id="PTHR47961:SF4">
    <property type="entry name" value="ACTIVATING SIGNAL COINTEGRATOR 1 COMPLEX SUBUNIT 3"/>
    <property type="match status" value="1"/>
</dbReference>
<evidence type="ECO:0000313" key="7">
    <source>
        <dbReference type="Proteomes" id="UP000267096"/>
    </source>
</evidence>
<dbReference type="GO" id="GO:0005524">
    <property type="term" value="F:ATP binding"/>
    <property type="evidence" value="ECO:0007669"/>
    <property type="project" value="UniProtKB-KW"/>
</dbReference>
<dbReference type="InterPro" id="IPR014001">
    <property type="entry name" value="Helicase_ATP-bd"/>
</dbReference>
<evidence type="ECO:0000259" key="5">
    <source>
        <dbReference type="PROSITE" id="PS51192"/>
    </source>
</evidence>
<dbReference type="Gene3D" id="3.40.50.300">
    <property type="entry name" value="P-loop containing nucleotide triphosphate hydrolases"/>
    <property type="match status" value="1"/>
</dbReference>
<reference evidence="6 7" key="2">
    <citation type="submission" date="2018-11" db="EMBL/GenBank/DDBJ databases">
        <authorList>
            <consortium name="Pathogen Informatics"/>
        </authorList>
    </citation>
    <scope>NUCLEOTIDE SEQUENCE [LARGE SCALE GENOMIC DNA]</scope>
</reference>
<evidence type="ECO:0000313" key="6">
    <source>
        <dbReference type="EMBL" id="VDK20154.1"/>
    </source>
</evidence>
<accession>A0A0M3J576</accession>
<dbReference type="OrthoDB" id="5575at2759"/>
<dbReference type="Proteomes" id="UP000267096">
    <property type="component" value="Unassembled WGS sequence"/>
</dbReference>
<dbReference type="PANTHER" id="PTHR47961">
    <property type="entry name" value="DNA POLYMERASE THETA, PUTATIVE (AFU_ORTHOLOGUE AFUA_1G05260)-RELATED"/>
    <property type="match status" value="1"/>
</dbReference>
<keyword evidence="2" id="KW-0378">Hydrolase</keyword>
<keyword evidence="7" id="KW-1185">Reference proteome</keyword>
<dbReference type="InterPro" id="IPR027417">
    <property type="entry name" value="P-loop_NTPase"/>
</dbReference>
<keyword evidence="1" id="KW-0547">Nucleotide-binding</keyword>
<evidence type="ECO:0000256" key="3">
    <source>
        <dbReference type="ARBA" id="ARBA00022806"/>
    </source>
</evidence>
<name>A0A0M3J576_ANISI</name>
<dbReference type="InterPro" id="IPR011545">
    <property type="entry name" value="DEAD/DEAH_box_helicase_dom"/>
</dbReference>
<dbReference type="FunFam" id="2.60.40.150:FF:000004">
    <property type="entry name" value="RNA helicase, activating signal cointegrator 1"/>
    <property type="match status" value="1"/>
</dbReference>
<evidence type="ECO:0000256" key="4">
    <source>
        <dbReference type="ARBA" id="ARBA00022840"/>
    </source>
</evidence>
<dbReference type="InterPro" id="IPR050474">
    <property type="entry name" value="Hel308_SKI2-like"/>
</dbReference>
<dbReference type="Pfam" id="PF00270">
    <property type="entry name" value="DEAD"/>
    <property type="match status" value="1"/>
</dbReference>
<dbReference type="Pfam" id="PF02889">
    <property type="entry name" value="Sec63"/>
    <property type="match status" value="1"/>
</dbReference>
<keyword evidence="4" id="KW-0067">ATP-binding</keyword>
<dbReference type="GO" id="GO:0004386">
    <property type="term" value="F:helicase activity"/>
    <property type="evidence" value="ECO:0007669"/>
    <property type="project" value="UniProtKB-KW"/>
</dbReference>
<gene>
    <name evidence="6" type="ORF">ASIM_LOCUS2561</name>
</gene>
<sequence>MPKMGKPLYKFIRQLPKLELTTLIQPITRSTLRIELTITPDFQWDERVHGNAEGFWIFVEDVDGELILHHEYFLLKQKFCEDEHQVKMFVPVFDPMPPLYFIRIVSDRWLGSETVLPISFRHLILPEKYPPPTELLDLQPLPISALNNKQFQSIFEQKNINVFNPIQTQVFRTVYESNENVFIGAPHGSGKRVCAELAILRHFDNKPDSKAVFVTPMEDMAEKIFADWQERIGTVLDKTVVLLTGEPSTDLKLLQRGKLIIASPERWDNVSRRWKQRKNVQAVKLFIVDDLHMIGASCGVGDFYL</sequence>
<dbReference type="GO" id="GO:0005634">
    <property type="term" value="C:nucleus"/>
    <property type="evidence" value="ECO:0007669"/>
    <property type="project" value="TreeGrafter"/>
</dbReference>
<evidence type="ECO:0000313" key="8">
    <source>
        <dbReference type="WBParaSite" id="ASIM_0000270601-mRNA-1"/>
    </source>
</evidence>
<dbReference type="GO" id="GO:0003676">
    <property type="term" value="F:nucleic acid binding"/>
    <property type="evidence" value="ECO:0007669"/>
    <property type="project" value="InterPro"/>
</dbReference>
<dbReference type="Gene3D" id="2.60.40.150">
    <property type="entry name" value="C2 domain"/>
    <property type="match status" value="1"/>
</dbReference>
<evidence type="ECO:0000256" key="2">
    <source>
        <dbReference type="ARBA" id="ARBA00022801"/>
    </source>
</evidence>
<protein>
    <submittedName>
        <fullName evidence="8">Activating signal cointegrator 1 complex subunit 3 (inferred by orthology to a zebrafish protein)</fullName>
    </submittedName>
</protein>
<dbReference type="EMBL" id="UYRR01003490">
    <property type="protein sequence ID" value="VDK20154.1"/>
    <property type="molecule type" value="Genomic_DNA"/>
</dbReference>
<dbReference type="AlphaFoldDB" id="A0A0M3J576"/>
<reference evidence="8" key="1">
    <citation type="submission" date="2017-02" db="UniProtKB">
        <authorList>
            <consortium name="WormBaseParasite"/>
        </authorList>
    </citation>
    <scope>IDENTIFICATION</scope>
</reference>
<dbReference type="InterPro" id="IPR004179">
    <property type="entry name" value="Sec63-dom"/>
</dbReference>
<dbReference type="PROSITE" id="PS51192">
    <property type="entry name" value="HELICASE_ATP_BIND_1"/>
    <property type="match status" value="1"/>
</dbReference>
<feature type="domain" description="Helicase ATP-binding" evidence="5">
    <location>
        <begin position="172"/>
        <end position="305"/>
    </location>
</feature>
<organism evidence="8">
    <name type="scientific">Anisakis simplex</name>
    <name type="common">Herring worm</name>
    <dbReference type="NCBI Taxonomy" id="6269"/>
    <lineage>
        <taxon>Eukaryota</taxon>
        <taxon>Metazoa</taxon>
        <taxon>Ecdysozoa</taxon>
        <taxon>Nematoda</taxon>
        <taxon>Chromadorea</taxon>
        <taxon>Rhabditida</taxon>
        <taxon>Spirurina</taxon>
        <taxon>Ascaridomorpha</taxon>
        <taxon>Ascaridoidea</taxon>
        <taxon>Anisakidae</taxon>
        <taxon>Anisakis</taxon>
        <taxon>Anisakis simplex complex</taxon>
    </lineage>
</organism>
<dbReference type="InterPro" id="IPR035892">
    <property type="entry name" value="C2_domain_sf"/>
</dbReference>
<dbReference type="WBParaSite" id="ASIM_0000270601-mRNA-1">
    <property type="protein sequence ID" value="ASIM_0000270601-mRNA-1"/>
    <property type="gene ID" value="ASIM_0000270601"/>
</dbReference>
<evidence type="ECO:0000256" key="1">
    <source>
        <dbReference type="ARBA" id="ARBA00022741"/>
    </source>
</evidence>
<proteinExistence type="predicted"/>